<proteinExistence type="predicted"/>
<accession>A0A6J7X413</accession>
<sequence>MADRYWVGGTAAWDGTAGTKWSATSGGPGGASVPTTADAVFFTNLSTGTCTIANGNAGAASINCTGFAGTITGTASISVAGSVTLVAAMTYTHTGTVTFTGTGTLTTAGKAFSTVTVNGAGITLTLGDALNIAGRILTVTAGTFTTAGFSITANALSSTNANARTINLGASTVTLSSTGTGLSFAISTNLTFNAGTSQINLSGASPTLSGGGQTFNNVSFTSTAGSTVTGNINGTNTFSNLTIAAPAVASYTRLSFSDNQTITGTLTCAGASAIRRVFILASTPGIAAVLTAGTLSANDCDFQDIDINGGAVGTAPTRAGNCGGNSDIVFPASKTVYRVGTNTTWFGSSSWAPSSGGTGNDNNFPLPQDIAVIDNSTGSGFTLGMPVANVSSLDASNRTTALTLSFTNSGTYYGSVAFGSGITVSGTSGQTFSGRGTMDFTSAGKTIAFSITLDAPGGTFRLLDATTLSASFTLTRGTLNLNNLTLTSTIFSSNNTNTRTLAFGTGNITVTGSATVFNTLSFAGLTVTGTPIVNVANNTATATTVQLGTLAEANTISFNFTAGTYALTFPSSSGNVRSVNFTGFSGTLNNVPRTIFGDVTFSTGMTVTAGASPQTFASTSGTPRTIRTNGKTLDFPLTFDGVGGTFRLLDALTMGSTRTLTHTNGTIDLNGFNLTVGTTYLTATGTKNLTFNGGTLTCPTAGLTAFNNNVPTGFSTTAGTGIGTINMTAATAKQFVGGGSTFNCTLNNGGAGTLTISGSNTFTTLQNSVQPTTFLFAVGTTTTILNWEIDGTPGNLVTIGSTAAASHTLSKATGTVSADYLSISRSTATGGATWYAGANSTDGGNNSGWIFTAPPGPAAPSNGNFMFLIGGE</sequence>
<name>A0A6J7X413_9CAUD</name>
<reference evidence="1" key="1">
    <citation type="submission" date="2020-05" db="EMBL/GenBank/DDBJ databases">
        <authorList>
            <person name="Chiriac C."/>
            <person name="Salcher M."/>
            <person name="Ghai R."/>
            <person name="Kavagutti S V."/>
        </authorList>
    </citation>
    <scope>NUCLEOTIDE SEQUENCE</scope>
</reference>
<gene>
    <name evidence="1" type="ORF">UFOVP735_25</name>
</gene>
<dbReference type="EMBL" id="LR798334">
    <property type="protein sequence ID" value="CAB5224056.1"/>
    <property type="molecule type" value="Genomic_DNA"/>
</dbReference>
<evidence type="ECO:0000313" key="1">
    <source>
        <dbReference type="EMBL" id="CAB5224056.1"/>
    </source>
</evidence>
<protein>
    <submittedName>
        <fullName evidence="1">Uncharacterized protein</fullName>
    </submittedName>
</protein>
<organism evidence="1">
    <name type="scientific">uncultured Caudovirales phage</name>
    <dbReference type="NCBI Taxonomy" id="2100421"/>
    <lineage>
        <taxon>Viruses</taxon>
        <taxon>Duplodnaviria</taxon>
        <taxon>Heunggongvirae</taxon>
        <taxon>Uroviricota</taxon>
        <taxon>Caudoviricetes</taxon>
        <taxon>Peduoviridae</taxon>
        <taxon>Maltschvirus</taxon>
        <taxon>Maltschvirus maltsch</taxon>
    </lineage>
</organism>